<feature type="region of interest" description="Disordered" evidence="1">
    <location>
        <begin position="1"/>
        <end position="43"/>
    </location>
</feature>
<gene>
    <name evidence="3" type="ORF">ACFFLM_14145</name>
</gene>
<sequence>MAAPPDQSPKEKKNKARTKKTQKTPKERLNKLLPAVQEGDPRAVHEARKLTRKVAAELALSDAPKKVRRAWRDLRRAVAPIRDRDAAGEHLRAALKELHASEAEIHTFEQDWQNKRAEALAALKLPKMGGHVPHPKHFKRKVRAALAEQSAEILAAAPRVLRARKPETWHEWRKTLKHYRYTLELLEPAPTALTDVLDGLGRLQDAEVVLDILTGEAWLPQSKDALIEREKKARQDAQRQVRQAWPALEAWLHSRLKLAEPGG</sequence>
<dbReference type="Proteomes" id="UP001589733">
    <property type="component" value="Unassembled WGS sequence"/>
</dbReference>
<evidence type="ECO:0000313" key="3">
    <source>
        <dbReference type="EMBL" id="MFB9993111.1"/>
    </source>
</evidence>
<evidence type="ECO:0000313" key="4">
    <source>
        <dbReference type="Proteomes" id="UP001589733"/>
    </source>
</evidence>
<dbReference type="RefSeq" id="WP_380011265.1">
    <property type="nucleotide sequence ID" value="NZ_JBHLYR010000044.1"/>
</dbReference>
<protein>
    <submittedName>
        <fullName evidence="3">CHAD domain-containing protein</fullName>
    </submittedName>
</protein>
<dbReference type="SMART" id="SM00880">
    <property type="entry name" value="CHAD"/>
    <property type="match status" value="1"/>
</dbReference>
<proteinExistence type="predicted"/>
<dbReference type="InterPro" id="IPR007899">
    <property type="entry name" value="CHAD_dom"/>
</dbReference>
<dbReference type="InterPro" id="IPR038186">
    <property type="entry name" value="CHAD_dom_sf"/>
</dbReference>
<reference evidence="3 4" key="1">
    <citation type="submission" date="2024-09" db="EMBL/GenBank/DDBJ databases">
        <authorList>
            <person name="Sun Q."/>
            <person name="Mori K."/>
        </authorList>
    </citation>
    <scope>NUCLEOTIDE SEQUENCE [LARGE SCALE GENOMIC DNA]</scope>
    <source>
        <strain evidence="3 4">JCM 13503</strain>
    </source>
</reference>
<name>A0ABV6B3W3_9DEIO</name>
<dbReference type="PROSITE" id="PS51708">
    <property type="entry name" value="CHAD"/>
    <property type="match status" value="1"/>
</dbReference>
<dbReference type="Pfam" id="PF05235">
    <property type="entry name" value="CHAD"/>
    <property type="match status" value="1"/>
</dbReference>
<comment type="caution">
    <text evidence="3">The sequence shown here is derived from an EMBL/GenBank/DDBJ whole genome shotgun (WGS) entry which is preliminary data.</text>
</comment>
<organism evidence="3 4">
    <name type="scientific">Deinococcus oregonensis</name>
    <dbReference type="NCBI Taxonomy" id="1805970"/>
    <lineage>
        <taxon>Bacteria</taxon>
        <taxon>Thermotogati</taxon>
        <taxon>Deinococcota</taxon>
        <taxon>Deinococci</taxon>
        <taxon>Deinococcales</taxon>
        <taxon>Deinococcaceae</taxon>
        <taxon>Deinococcus</taxon>
    </lineage>
</organism>
<dbReference type="PANTHER" id="PTHR39339">
    <property type="entry name" value="SLR1444 PROTEIN"/>
    <property type="match status" value="1"/>
</dbReference>
<dbReference type="EMBL" id="JBHLYR010000044">
    <property type="protein sequence ID" value="MFB9993111.1"/>
    <property type="molecule type" value="Genomic_DNA"/>
</dbReference>
<feature type="compositionally biased region" description="Basic residues" evidence="1">
    <location>
        <begin position="12"/>
        <end position="23"/>
    </location>
</feature>
<evidence type="ECO:0000259" key="2">
    <source>
        <dbReference type="PROSITE" id="PS51708"/>
    </source>
</evidence>
<dbReference type="PANTHER" id="PTHR39339:SF1">
    <property type="entry name" value="CHAD DOMAIN-CONTAINING PROTEIN"/>
    <property type="match status" value="1"/>
</dbReference>
<dbReference type="Gene3D" id="1.40.20.10">
    <property type="entry name" value="CHAD domain"/>
    <property type="match status" value="1"/>
</dbReference>
<feature type="domain" description="CHAD" evidence="2">
    <location>
        <begin position="6"/>
        <end position="250"/>
    </location>
</feature>
<keyword evidence="4" id="KW-1185">Reference proteome</keyword>
<accession>A0ABV6B3W3</accession>
<evidence type="ECO:0000256" key="1">
    <source>
        <dbReference type="SAM" id="MobiDB-lite"/>
    </source>
</evidence>